<accession>A0A168KDX6</accession>
<feature type="transmembrane region" description="Helical" evidence="1">
    <location>
        <begin position="357"/>
        <end position="376"/>
    </location>
</feature>
<dbReference type="Gene3D" id="3.30.70.1440">
    <property type="entry name" value="Multidrug efflux transporter AcrB pore domain"/>
    <property type="match status" value="1"/>
</dbReference>
<gene>
    <name evidence="2" type="ORF">PGLA_14920</name>
</gene>
<sequence length="1041" mass="114560">MIEFLVKKRKITLLFFIMAMIVGVFSFAGLPQQEAPDIVIKYATITTVYPGASAQKIEQTVTKFVEQRIKGIQGIKEIVSISSEGYSSIVIKARDEADTKDVWDKLRKNVQDVKEELPEGVKTPVVNDDLSSSFIGSYAVTAESKEDLYKLNELMTNWRDQLRAVPGVAKVQLNGIPKQEIHVSVDSSKLQQYQISWEQVITAVEGEKQRVPTGGINFNKRSYQLIVKDADHLDILNNLLVTRSQSGAPVYLKEIATVEFTFAKSQDFSYYNGKPVVTIGVGAETGSDVPTMNKLVNEKLEQLKKSLPSHAKFINLFAQKDRVDEIFASLTKETLIAIAAVIVICMLGMSLLTASFVALAIPISIAIGLIFLPALNVTLNEISVIGLIIVLGILVDDAVVVNDNIERRVTDLGEDPHTAAVKGTKEVAISILTATLATISAFAPLIFLKGDIGAFIKPIPIVISLTMLASMVMSLTIIPIFREWYENRRQHRTISNPSKSGLLSNQIEALGRLYSGKLMSRVIKRPLIIGLSGLFIGTAAYSLALFIPVELFPESERPEFTISVTMPTGTSLQETDRMVSQMADWAGKQKEVDAYSYGAGGEAPQLFYDIEADSGGHSSPTSGHLMVRLRKEGADLATTIREWDKRFKKEYPEASIAVKTPSLGIAVGKPVSIRITGENMEQLQKLAQQMKGMIVNTSGTYNVKDDMGIEQYGLEIDINKQAMDQYMVSYANLTRTLLLASDGITTSQYNTGRNLINIRLLIEKGVQDPNELFHHLNVTNAAGQQIPLSQLSTLKPAFSVQQIKHYNLARTITVDADVKGRTATAVMEEISEKLNGIPFPEGYSWAIGGETSEQDKIFSDLGGLSIFVIFLILMLITIQFYSLSIPLIVMTTVYLAAAGGIIGIFITGMPIGFMSLMGIISLAGIVVRNGIVLIEFIEDARHAGAELEEAVIQATAARFRPILLTSLTAIVGMIPIALIGDILFRPMANTIIFGLIFSTILTLFVVPSLYLVVARYKLKRQQRKQERQFRKEESSQKNLLI</sequence>
<feature type="transmembrane region" description="Helical" evidence="1">
    <location>
        <begin position="887"/>
        <end position="906"/>
    </location>
</feature>
<reference evidence="2 3" key="1">
    <citation type="submission" date="2016-03" db="EMBL/GenBank/DDBJ databases">
        <title>Draft genome sequence of Paenibacillus glacialis DSM 22343.</title>
        <authorList>
            <person name="Shin S.-K."/>
            <person name="Yi H."/>
        </authorList>
    </citation>
    <scope>NUCLEOTIDE SEQUENCE [LARGE SCALE GENOMIC DNA]</scope>
    <source>
        <strain evidence="2 3">DSM 22343</strain>
    </source>
</reference>
<evidence type="ECO:0000313" key="3">
    <source>
        <dbReference type="Proteomes" id="UP000076967"/>
    </source>
</evidence>
<protein>
    <submittedName>
        <fullName evidence="2">Multidrug ABC transporter</fullName>
    </submittedName>
</protein>
<feature type="transmembrane region" description="Helical" evidence="1">
    <location>
        <begin position="527"/>
        <end position="547"/>
    </location>
</feature>
<feature type="transmembrane region" description="Helical" evidence="1">
    <location>
        <begin position="990"/>
        <end position="1013"/>
    </location>
</feature>
<dbReference type="STRING" id="494026.PGLA_14920"/>
<dbReference type="OrthoDB" id="9757876at2"/>
<dbReference type="GO" id="GO:0005886">
    <property type="term" value="C:plasma membrane"/>
    <property type="evidence" value="ECO:0007669"/>
    <property type="project" value="TreeGrafter"/>
</dbReference>
<keyword evidence="1" id="KW-1133">Transmembrane helix</keyword>
<feature type="transmembrane region" description="Helical" evidence="1">
    <location>
        <begin position="459"/>
        <end position="481"/>
    </location>
</feature>
<evidence type="ECO:0000313" key="2">
    <source>
        <dbReference type="EMBL" id="OAB41885.1"/>
    </source>
</evidence>
<dbReference type="Gene3D" id="3.30.70.1320">
    <property type="entry name" value="Multidrug efflux transporter AcrB pore domain like"/>
    <property type="match status" value="1"/>
</dbReference>
<dbReference type="SUPFAM" id="SSF82866">
    <property type="entry name" value="Multidrug efflux transporter AcrB transmembrane domain"/>
    <property type="match status" value="2"/>
</dbReference>
<feature type="transmembrane region" description="Helical" evidence="1">
    <location>
        <begin position="12"/>
        <end position="30"/>
    </location>
</feature>
<keyword evidence="1" id="KW-0472">Membrane</keyword>
<dbReference type="AlphaFoldDB" id="A0A168KDX6"/>
<organism evidence="2 3">
    <name type="scientific">Paenibacillus glacialis</name>
    <dbReference type="NCBI Taxonomy" id="494026"/>
    <lineage>
        <taxon>Bacteria</taxon>
        <taxon>Bacillati</taxon>
        <taxon>Bacillota</taxon>
        <taxon>Bacilli</taxon>
        <taxon>Bacillales</taxon>
        <taxon>Paenibacillaceae</taxon>
        <taxon>Paenibacillus</taxon>
    </lineage>
</organism>
<dbReference type="SUPFAM" id="SSF82693">
    <property type="entry name" value="Multidrug efflux transporter AcrB pore domain, PN1, PN2, PC1 and PC2 subdomains"/>
    <property type="match status" value="3"/>
</dbReference>
<feature type="transmembrane region" description="Helical" evidence="1">
    <location>
        <begin position="912"/>
        <end position="934"/>
    </location>
</feature>
<dbReference type="Gene3D" id="3.30.2090.10">
    <property type="entry name" value="Multidrug efflux transporter AcrB TolC docking domain, DN and DC subdomains"/>
    <property type="match status" value="2"/>
</dbReference>
<feature type="transmembrane region" description="Helical" evidence="1">
    <location>
        <begin position="861"/>
        <end position="880"/>
    </location>
</feature>
<feature type="transmembrane region" description="Helical" evidence="1">
    <location>
        <begin position="382"/>
        <end position="401"/>
    </location>
</feature>
<dbReference type="InterPro" id="IPR001036">
    <property type="entry name" value="Acrflvin-R"/>
</dbReference>
<evidence type="ECO:0000256" key="1">
    <source>
        <dbReference type="SAM" id="Phobius"/>
    </source>
</evidence>
<dbReference type="RefSeq" id="WP_068534071.1">
    <property type="nucleotide sequence ID" value="NZ_LVJH01000026.1"/>
</dbReference>
<dbReference type="InterPro" id="IPR027463">
    <property type="entry name" value="AcrB_DN_DC_subdom"/>
</dbReference>
<dbReference type="Proteomes" id="UP000076967">
    <property type="component" value="Unassembled WGS sequence"/>
</dbReference>
<dbReference type="Pfam" id="PF00873">
    <property type="entry name" value="ACR_tran"/>
    <property type="match status" value="1"/>
</dbReference>
<dbReference type="PANTHER" id="PTHR32063:SF18">
    <property type="entry name" value="CATION EFFLUX SYSTEM PROTEIN"/>
    <property type="match status" value="1"/>
</dbReference>
<dbReference type="PRINTS" id="PR00702">
    <property type="entry name" value="ACRIFLAVINRP"/>
</dbReference>
<feature type="transmembrane region" description="Helical" evidence="1">
    <location>
        <begin position="962"/>
        <end position="984"/>
    </location>
</feature>
<dbReference type="SUPFAM" id="SSF82714">
    <property type="entry name" value="Multidrug efflux transporter AcrB TolC docking domain, DN and DC subdomains"/>
    <property type="match status" value="2"/>
</dbReference>
<dbReference type="Gene3D" id="1.20.1640.10">
    <property type="entry name" value="Multidrug efflux transporter AcrB transmembrane domain"/>
    <property type="match status" value="2"/>
</dbReference>
<proteinExistence type="predicted"/>
<feature type="transmembrane region" description="Helical" evidence="1">
    <location>
        <begin position="427"/>
        <end position="447"/>
    </location>
</feature>
<dbReference type="GO" id="GO:0042910">
    <property type="term" value="F:xenobiotic transmembrane transporter activity"/>
    <property type="evidence" value="ECO:0007669"/>
    <property type="project" value="TreeGrafter"/>
</dbReference>
<dbReference type="PANTHER" id="PTHR32063">
    <property type="match status" value="1"/>
</dbReference>
<dbReference type="Gene3D" id="3.30.70.1430">
    <property type="entry name" value="Multidrug efflux transporter AcrB pore domain"/>
    <property type="match status" value="2"/>
</dbReference>
<keyword evidence="3" id="KW-1185">Reference proteome</keyword>
<feature type="transmembrane region" description="Helical" evidence="1">
    <location>
        <begin position="334"/>
        <end position="352"/>
    </location>
</feature>
<comment type="caution">
    <text evidence="2">The sequence shown here is derived from an EMBL/GenBank/DDBJ whole genome shotgun (WGS) entry which is preliminary data.</text>
</comment>
<dbReference type="EMBL" id="LVJH01000026">
    <property type="protein sequence ID" value="OAB41885.1"/>
    <property type="molecule type" value="Genomic_DNA"/>
</dbReference>
<keyword evidence="1" id="KW-0812">Transmembrane</keyword>
<name>A0A168KDX6_9BACL</name>